<dbReference type="InterPro" id="IPR006098">
    <property type="entry name" value="MMCoA_mutase_a_cat"/>
</dbReference>
<dbReference type="NCBIfam" id="TIGR00641">
    <property type="entry name" value="acid_CoA_mut_N"/>
    <property type="match status" value="1"/>
</dbReference>
<feature type="domain" description="Methylmalonyl-CoA mutase alpha/beta chain catalytic" evidence="2">
    <location>
        <begin position="30"/>
        <end position="544"/>
    </location>
</feature>
<keyword evidence="4" id="KW-1185">Reference proteome</keyword>
<reference evidence="4" key="1">
    <citation type="journal article" date="2023" name="Int. J. Syst. Evol. Microbiol.">
        <title>Mesoterricola silvestris gen. nov., sp. nov., Mesoterricola sediminis sp. nov., Geothrix oryzae sp. nov., Geothrix edaphica sp. nov., Geothrix rubra sp. nov., and Geothrix limicola sp. nov., six novel members of Acidobacteriota isolated from soils.</title>
        <authorList>
            <person name="Itoh H."/>
            <person name="Sugisawa Y."/>
            <person name="Mise K."/>
            <person name="Xu Z."/>
            <person name="Kuniyasu M."/>
            <person name="Ushijima N."/>
            <person name="Kawano K."/>
            <person name="Kobayashi E."/>
            <person name="Shiratori Y."/>
            <person name="Masuda Y."/>
            <person name="Senoo K."/>
        </authorList>
    </citation>
    <scope>NUCLEOTIDE SEQUENCE [LARGE SCALE GENOMIC DNA]</scope>
    <source>
        <strain evidence="4">Red222</strain>
    </source>
</reference>
<name>A0ABN6UZQ6_9BACT</name>
<dbReference type="InterPro" id="IPR006099">
    <property type="entry name" value="MeMalonylCoA_mutase_a/b_cat"/>
</dbReference>
<keyword evidence="1" id="KW-0413">Isomerase</keyword>
<evidence type="ECO:0000259" key="2">
    <source>
        <dbReference type="Pfam" id="PF01642"/>
    </source>
</evidence>
<organism evidence="3 4">
    <name type="scientific">Geothrix oryzae</name>
    <dbReference type="NCBI Taxonomy" id="2927975"/>
    <lineage>
        <taxon>Bacteria</taxon>
        <taxon>Pseudomonadati</taxon>
        <taxon>Acidobacteriota</taxon>
        <taxon>Holophagae</taxon>
        <taxon>Holophagales</taxon>
        <taxon>Holophagaceae</taxon>
        <taxon>Geothrix</taxon>
    </lineage>
</organism>
<evidence type="ECO:0000313" key="4">
    <source>
        <dbReference type="Proteomes" id="UP001242010"/>
    </source>
</evidence>
<dbReference type="RefSeq" id="WP_286353391.1">
    <property type="nucleotide sequence ID" value="NZ_AP027079.1"/>
</dbReference>
<gene>
    <name evidence="3" type="ORF">GETHOR_17690</name>
</gene>
<dbReference type="Gene3D" id="3.20.20.240">
    <property type="entry name" value="Methylmalonyl-CoA mutase"/>
    <property type="match status" value="1"/>
</dbReference>
<accession>A0ABN6UZQ6</accession>
<dbReference type="InterPro" id="IPR016176">
    <property type="entry name" value="Cbl-dep_enz_cat"/>
</dbReference>
<dbReference type="PANTHER" id="PTHR48101">
    <property type="entry name" value="METHYLMALONYL-COA MUTASE, MITOCHONDRIAL-RELATED"/>
    <property type="match status" value="1"/>
</dbReference>
<dbReference type="SUPFAM" id="SSF51703">
    <property type="entry name" value="Cobalamin (vitamin B12)-dependent enzymes"/>
    <property type="match status" value="1"/>
</dbReference>
<sequence length="551" mass="60559">MYQRDFLEQVRAQLTVKEDPAKLREKVFETSSGIPLKNSYTPADLADHDPLRDLGAPGKFPFTRHVQPTGYRGRLWTMRQYAGFATAEESNARYRYLLEQGTTGLSVAFDLPTQIGMDPDHPMALGEVGKVGVSISSIHDMRTLFRDIPLDKVSTSMTINAPASVLLALYLAVAEEQGVGWDKVSGTIQNDILKEYMARGTYIFPPRQSLRLITDIFAFCADQVPNWNTISISGYHIREAGCTAAHEIAFTLGDGIAYVQAALDAGLKLEAFAPRLSFFFNAHNQFFEEVAKFRAARRLWARIMKTRFKTDDAKSQMLRFHTQTAGSTLTAQQSDNNIVRTTVQAMAAVCGGTQSLHTNSRDEALALPTEQSAMIALRTQQILAYESRVADVVDPFAGSYFIESLTDELDARAAALLAKVDDLGGMVSAIEKGFPQREIQNAAYAYQKAVEKGEQVVVGVNRFAISGEVKPDLLRVDEALGETRRRQIAAVRANRDQGAASACLAALSKAARGTENLMPLILAAVKAEATVGEICDSLRGEFGEYQEHLVL</sequence>
<proteinExistence type="predicted"/>
<dbReference type="EMBL" id="AP027079">
    <property type="protein sequence ID" value="BDU69668.1"/>
    <property type="molecule type" value="Genomic_DNA"/>
</dbReference>
<protein>
    <submittedName>
        <fullName evidence="3">Methylmalonyl-CoA mutase</fullName>
    </submittedName>
</protein>
<evidence type="ECO:0000313" key="3">
    <source>
        <dbReference type="EMBL" id="BDU69668.1"/>
    </source>
</evidence>
<dbReference type="PANTHER" id="PTHR48101:SF1">
    <property type="entry name" value="METHYLMALONYL-COA MUTASE, LARGE SUBUNIT"/>
    <property type="match status" value="1"/>
</dbReference>
<evidence type="ECO:0000256" key="1">
    <source>
        <dbReference type="ARBA" id="ARBA00023235"/>
    </source>
</evidence>
<dbReference type="Pfam" id="PF01642">
    <property type="entry name" value="MM_CoA_mutase"/>
    <property type="match status" value="1"/>
</dbReference>
<dbReference type="Proteomes" id="UP001242010">
    <property type="component" value="Chromosome"/>
</dbReference>